<protein>
    <submittedName>
        <fullName evidence="2">Uncharacterized protein</fullName>
    </submittedName>
</protein>
<dbReference type="EMBL" id="JARKIB010000174">
    <property type="protein sequence ID" value="KAJ7728238.1"/>
    <property type="molecule type" value="Genomic_DNA"/>
</dbReference>
<dbReference type="Proteomes" id="UP001215598">
    <property type="component" value="Unassembled WGS sequence"/>
</dbReference>
<organism evidence="2 3">
    <name type="scientific">Mycena metata</name>
    <dbReference type="NCBI Taxonomy" id="1033252"/>
    <lineage>
        <taxon>Eukaryota</taxon>
        <taxon>Fungi</taxon>
        <taxon>Dikarya</taxon>
        <taxon>Basidiomycota</taxon>
        <taxon>Agaricomycotina</taxon>
        <taxon>Agaricomycetes</taxon>
        <taxon>Agaricomycetidae</taxon>
        <taxon>Agaricales</taxon>
        <taxon>Marasmiineae</taxon>
        <taxon>Mycenaceae</taxon>
        <taxon>Mycena</taxon>
    </lineage>
</organism>
<dbReference type="EMBL" id="JARKIB010000174">
    <property type="protein sequence ID" value="KAJ7728236.1"/>
    <property type="molecule type" value="Genomic_DNA"/>
</dbReference>
<gene>
    <name evidence="1" type="ORF">B0H16DRAFT_1697510</name>
    <name evidence="2" type="ORF">B0H16DRAFT_1697512</name>
</gene>
<accession>A0AAD7HU36</accession>
<name>A0AAD7HU36_9AGAR</name>
<proteinExistence type="predicted"/>
<evidence type="ECO:0000313" key="1">
    <source>
        <dbReference type="EMBL" id="KAJ7728236.1"/>
    </source>
</evidence>
<reference evidence="2" key="1">
    <citation type="submission" date="2023-03" db="EMBL/GenBank/DDBJ databases">
        <title>Massive genome expansion in bonnet fungi (Mycena s.s.) driven by repeated elements and novel gene families across ecological guilds.</title>
        <authorList>
            <consortium name="Lawrence Berkeley National Laboratory"/>
            <person name="Harder C.B."/>
            <person name="Miyauchi S."/>
            <person name="Viragh M."/>
            <person name="Kuo A."/>
            <person name="Thoen E."/>
            <person name="Andreopoulos B."/>
            <person name="Lu D."/>
            <person name="Skrede I."/>
            <person name="Drula E."/>
            <person name="Henrissat B."/>
            <person name="Morin E."/>
            <person name="Kohler A."/>
            <person name="Barry K."/>
            <person name="LaButti K."/>
            <person name="Morin E."/>
            <person name="Salamov A."/>
            <person name="Lipzen A."/>
            <person name="Mereny Z."/>
            <person name="Hegedus B."/>
            <person name="Baldrian P."/>
            <person name="Stursova M."/>
            <person name="Weitz H."/>
            <person name="Taylor A."/>
            <person name="Grigoriev I.V."/>
            <person name="Nagy L.G."/>
            <person name="Martin F."/>
            <person name="Kauserud H."/>
        </authorList>
    </citation>
    <scope>NUCLEOTIDE SEQUENCE</scope>
    <source>
        <strain evidence="2">CBHHK182m</strain>
    </source>
</reference>
<keyword evidence="3" id="KW-1185">Reference proteome</keyword>
<sequence>MACNVWSAERHQVSGGSSCSTFKPGWGTLWEDGSSSDNEGVGDSETCARDVPRAAIGVGVDGARGGSFGRKGDGAGTWPVSCVTEAICEYPKQVTKIPGNPKEFNFSHARGVLAKEKRVKRVCESTSVSIGGNALESQLPGQLGVEIAAEG</sequence>
<evidence type="ECO:0000313" key="3">
    <source>
        <dbReference type="Proteomes" id="UP001215598"/>
    </source>
</evidence>
<comment type="caution">
    <text evidence="2">The sequence shown here is derived from an EMBL/GenBank/DDBJ whole genome shotgun (WGS) entry which is preliminary data.</text>
</comment>
<dbReference type="AlphaFoldDB" id="A0AAD7HU36"/>
<evidence type="ECO:0000313" key="2">
    <source>
        <dbReference type="EMBL" id="KAJ7728238.1"/>
    </source>
</evidence>